<comment type="caution">
    <text evidence="1">The sequence shown here is derived from an EMBL/GenBank/DDBJ whole genome shotgun (WGS) entry which is preliminary data.</text>
</comment>
<protein>
    <submittedName>
        <fullName evidence="1">Uncharacterized protein</fullName>
    </submittedName>
</protein>
<name>A0A2T6ZT45_TUBBO</name>
<proteinExistence type="predicted"/>
<organism evidence="1 2">
    <name type="scientific">Tuber borchii</name>
    <name type="common">White truffle</name>
    <dbReference type="NCBI Taxonomy" id="42251"/>
    <lineage>
        <taxon>Eukaryota</taxon>
        <taxon>Fungi</taxon>
        <taxon>Dikarya</taxon>
        <taxon>Ascomycota</taxon>
        <taxon>Pezizomycotina</taxon>
        <taxon>Pezizomycetes</taxon>
        <taxon>Pezizales</taxon>
        <taxon>Tuberaceae</taxon>
        <taxon>Tuber</taxon>
    </lineage>
</organism>
<evidence type="ECO:0000313" key="1">
    <source>
        <dbReference type="EMBL" id="PUU78646.1"/>
    </source>
</evidence>
<dbReference type="Proteomes" id="UP000244722">
    <property type="component" value="Unassembled WGS sequence"/>
</dbReference>
<gene>
    <name evidence="1" type="ORF">B9Z19DRAFT_1126327</name>
</gene>
<sequence length="184" mass="21149">MIGPRYLRKHTASIRYGYRPPQGVMTLRRPITTPFIGQQGQHNGGLGSIPQWKINQLVNPQGPYVTTGQFDKRFHQLDKKLHGIQIKLNHVSDCQKKLERTAERLDGKIDRMEAQRDTKLESMFARADEKTEHKFERQDKKMDTWVCCIVGALVVQGGLDFWRDGNKGGKVILPYTAEDLFSVR</sequence>
<accession>A0A2T6ZT45</accession>
<dbReference type="AlphaFoldDB" id="A0A2T6ZT45"/>
<keyword evidence="2" id="KW-1185">Reference proteome</keyword>
<evidence type="ECO:0000313" key="2">
    <source>
        <dbReference type="Proteomes" id="UP000244722"/>
    </source>
</evidence>
<dbReference type="EMBL" id="NESQ01000111">
    <property type="protein sequence ID" value="PUU78646.1"/>
    <property type="molecule type" value="Genomic_DNA"/>
</dbReference>
<reference evidence="1 2" key="1">
    <citation type="submission" date="2017-04" db="EMBL/GenBank/DDBJ databases">
        <title>Draft genome sequence of Tuber borchii Vittad., a whitish edible truffle.</title>
        <authorList>
            <consortium name="DOE Joint Genome Institute"/>
            <person name="Murat C."/>
            <person name="Kuo A."/>
            <person name="Barry K.W."/>
            <person name="Clum A."/>
            <person name="Dockter R.B."/>
            <person name="Fauchery L."/>
            <person name="Iotti M."/>
            <person name="Kohler A."/>
            <person name="Labutti K."/>
            <person name="Lindquist E.A."/>
            <person name="Lipzen A."/>
            <person name="Ohm R.A."/>
            <person name="Wang M."/>
            <person name="Grigoriev I.V."/>
            <person name="Zambonelli A."/>
            <person name="Martin F.M."/>
        </authorList>
    </citation>
    <scope>NUCLEOTIDE SEQUENCE [LARGE SCALE GENOMIC DNA]</scope>
    <source>
        <strain evidence="1 2">Tbo3840</strain>
    </source>
</reference>